<reference evidence="2" key="1">
    <citation type="submission" date="2022-10" db="EMBL/GenBank/DDBJ databases">
        <title>The WGS of Solirubrobacter ginsenosidimutans DSM 21036.</title>
        <authorList>
            <person name="Jiang Z."/>
        </authorList>
    </citation>
    <scope>NUCLEOTIDE SEQUENCE</scope>
    <source>
        <strain evidence="2">DSM 21036</strain>
    </source>
</reference>
<organism evidence="2 3">
    <name type="scientific">Solirubrobacter ginsenosidimutans</name>
    <dbReference type="NCBI Taxonomy" id="490573"/>
    <lineage>
        <taxon>Bacteria</taxon>
        <taxon>Bacillati</taxon>
        <taxon>Actinomycetota</taxon>
        <taxon>Thermoleophilia</taxon>
        <taxon>Solirubrobacterales</taxon>
        <taxon>Solirubrobacteraceae</taxon>
        <taxon>Solirubrobacter</taxon>
    </lineage>
</organism>
<protein>
    <submittedName>
        <fullName evidence="2">Uncharacterized protein</fullName>
    </submittedName>
</protein>
<accession>A0A9X3N2Y3</accession>
<evidence type="ECO:0000256" key="1">
    <source>
        <dbReference type="SAM" id="MobiDB-lite"/>
    </source>
</evidence>
<feature type="region of interest" description="Disordered" evidence="1">
    <location>
        <begin position="22"/>
        <end position="47"/>
    </location>
</feature>
<comment type="caution">
    <text evidence="2">The sequence shown here is derived from an EMBL/GenBank/DDBJ whole genome shotgun (WGS) entry which is preliminary data.</text>
</comment>
<proteinExistence type="predicted"/>
<dbReference type="Proteomes" id="UP001149140">
    <property type="component" value="Unassembled WGS sequence"/>
</dbReference>
<feature type="region of interest" description="Disordered" evidence="1">
    <location>
        <begin position="115"/>
        <end position="134"/>
    </location>
</feature>
<dbReference type="EMBL" id="JAPDOD010000062">
    <property type="protein sequence ID" value="MDA0166286.1"/>
    <property type="molecule type" value="Genomic_DNA"/>
</dbReference>
<gene>
    <name evidence="2" type="ORF">OM076_38835</name>
</gene>
<sequence length="134" mass="14460">MSAIKRADAGAAISGLFGTSSATGGLARRASEPAARVEATPTHREQRLRQGVELDERDVEFLRSLSRPRRTGQPRTLGSKFVATGVLAAAIELLREREIDMDGVEAGDLTEMTARARSALQGDSRSPDPRESER</sequence>
<feature type="compositionally biased region" description="Basic and acidic residues" evidence="1">
    <location>
        <begin position="125"/>
        <end position="134"/>
    </location>
</feature>
<name>A0A9X3N2Y3_9ACTN</name>
<evidence type="ECO:0000313" key="2">
    <source>
        <dbReference type="EMBL" id="MDA0166286.1"/>
    </source>
</evidence>
<evidence type="ECO:0000313" key="3">
    <source>
        <dbReference type="Proteomes" id="UP001149140"/>
    </source>
</evidence>
<dbReference type="RefSeq" id="WP_270045543.1">
    <property type="nucleotide sequence ID" value="NZ_JAPDOD010000062.1"/>
</dbReference>
<dbReference type="AlphaFoldDB" id="A0A9X3N2Y3"/>
<keyword evidence="3" id="KW-1185">Reference proteome</keyword>